<reference evidence="2 3" key="1">
    <citation type="submission" date="2020-01" db="EMBL/GenBank/DDBJ databases">
        <title>Complete genome sequence of a human oral phylogroup 1 Treponema sp. strain ATCC 700766, originally isolated from periodontitis dental plaque.</title>
        <authorList>
            <person name="Chan Y."/>
            <person name="Huo Y.-B."/>
            <person name="Yu X.-L."/>
            <person name="Zeng H."/>
            <person name="Leung W.-K."/>
            <person name="Watt R.M."/>
        </authorList>
    </citation>
    <scope>NUCLEOTIDE SEQUENCE [LARGE SCALE GENOMIC DNA]</scope>
    <source>
        <strain evidence="2 3">OMZ 804</strain>
    </source>
</reference>
<feature type="transmembrane region" description="Helical" evidence="1">
    <location>
        <begin position="66"/>
        <end position="89"/>
    </location>
</feature>
<proteinExistence type="predicted"/>
<sequence>MALIHVYNSIGQDVTTYEASGVLKDVLNNIDWEHAIILKAGKAIPCDYEAQDDDIIFIRKLPKDPVSALIAVSVVLAVAGIAAGVAVGVKLYQQREQLEALQKAQKNAKAKNAIERLPFVKGAQNRAATGQYFPYTIGESLFTPYLLCPPHYTIEGARGEDQYLNLVLECGFNDILIKKLQMKNTSVKTWDTETPQNGVFHFDAGTYYDSRNRIEIRQAGDFAIDAFNKKIIGVSVNKQIPHEHAGEDAEENARIEKEWKAGVVQELASNPMAVEVIVLFDGLRKFEEDVWKSQSVTLQAEWTNNPEDAEPTWNAFDSGFIQNGTASNTFEYNTKKQMRYCATQTFTASQSYGKKISVRVKRVTPKAKSNSQENVILLAVQTTCYDAKKSSAAALVAAQLLEADKRDKCTRIGIRVVANENTADMLDSFSVIQSGLVRVWDKNAKRWSDAKVPTRNLASWVLEILTSPHHKPSQYKDEELDLASFGAWYEYCEKEGFYADGVITRGEKKENTIDTLCQNGNAALVYNEFTGKIEAAIDNGRPYSVALLNSENIISIQTSKDFKRKTDGKKVTYINRDAGYDADSVVFMRSGKEYNPETDTISITALKYITDYKMAYKYIWRQMAEEAAHPRTVVVKVGAEGAYYPLFSRVEVQHRALPVGLSHSTVKEVKWWGGLLKTITLDGYVDFPQGKRCGVLIHCIDNKGHGICAVEVAGVGKTDTLKVVSKVRQSADSIPHAGDVLSFGILDTDGGFQAVTRTMKIVNIEPADHGYSLTLKDYNPALYEYGKLPEYKSNITDIPDGNPKPHPSDKGYVTRDELKKVNEQAVKQAALEAAAKAAQAAIDVIARGDTFSDVFQLNGYGTSLENLIDKMDEDARNAKDGLSITKDEILLKVSDTEEGLQSFIGITKDEILAKADDMRRELTALLNVQAGAIHALVKGGGATGQMALTLNLPVMIDEATREKLIKASTLEKVNAVYAKVKDTDYYGIKPDAGAAIKPLWEDARRAALLASQISLEADQIQFKSDNIFVNGKLKADYINVLELAAKKTFIENLIVQKLHIDSDDTTDQDFEAWFDKDNGLKIKNENNVIFRIAPDGSILMGNNIFFKHLPYWSAGRPFCSETETVKSFCERNGFNTFNVLGTYGGKAFNKIQTTKTEKNKMWCLCFNPRGLAPSPFWEEANLKTVKYTLTLYDNAAEIHTIHYKNYPDMPDVAPVLVYWNFKKNGYWSKDVNDVYIPQQTNDMLNFIAYIGAKQTNYVMTIENIPNQKPKGSGIVWRDGEFLKIS</sequence>
<protein>
    <recommendedName>
        <fullName evidence="4">Tip attachment protein J domain-containing protein</fullName>
    </recommendedName>
</protein>
<accession>A0A6P1Y2T9</accession>
<dbReference type="Proteomes" id="UP000464374">
    <property type="component" value="Chromosome"/>
</dbReference>
<dbReference type="EMBL" id="CP048020">
    <property type="protein sequence ID" value="QHX44157.1"/>
    <property type="molecule type" value="Genomic_DNA"/>
</dbReference>
<evidence type="ECO:0008006" key="4">
    <source>
        <dbReference type="Google" id="ProtNLM"/>
    </source>
</evidence>
<evidence type="ECO:0000256" key="1">
    <source>
        <dbReference type="SAM" id="Phobius"/>
    </source>
</evidence>
<keyword evidence="1" id="KW-0472">Membrane</keyword>
<dbReference type="RefSeq" id="WP_162664439.1">
    <property type="nucleotide sequence ID" value="NZ_CP048020.1"/>
</dbReference>
<dbReference type="KEGG" id="trz:GWP43_12655"/>
<gene>
    <name evidence="2" type="ORF">GWP43_12655</name>
</gene>
<name>A0A6P1Y2T9_9SPIR</name>
<keyword evidence="1" id="KW-0812">Transmembrane</keyword>
<keyword evidence="1" id="KW-1133">Transmembrane helix</keyword>
<evidence type="ECO:0000313" key="2">
    <source>
        <dbReference type="EMBL" id="QHX44157.1"/>
    </source>
</evidence>
<organism evidence="2 3">
    <name type="scientific">Treponema vincentii</name>
    <dbReference type="NCBI Taxonomy" id="69710"/>
    <lineage>
        <taxon>Bacteria</taxon>
        <taxon>Pseudomonadati</taxon>
        <taxon>Spirochaetota</taxon>
        <taxon>Spirochaetia</taxon>
        <taxon>Spirochaetales</taxon>
        <taxon>Treponemataceae</taxon>
        <taxon>Treponema</taxon>
    </lineage>
</organism>
<evidence type="ECO:0000313" key="3">
    <source>
        <dbReference type="Proteomes" id="UP000464374"/>
    </source>
</evidence>